<evidence type="ECO:0000313" key="9">
    <source>
        <dbReference type="EMBL" id="SVA49668.1"/>
    </source>
</evidence>
<dbReference type="InterPro" id="IPR035973">
    <property type="entry name" value="Cyt_c_oxidase_su3-like_sf"/>
</dbReference>
<feature type="transmembrane region" description="Helical" evidence="7">
    <location>
        <begin position="141"/>
        <end position="160"/>
    </location>
</feature>
<keyword evidence="3" id="KW-1003">Cell membrane</keyword>
<name>A0A381WCB3_9ZZZZ</name>
<protein>
    <recommendedName>
        <fullName evidence="8">Heme-copper oxidase subunit III family profile domain-containing protein</fullName>
    </recommendedName>
</protein>
<comment type="similarity">
    <text evidence="2">Belongs to the cytochrome c oxidase subunit 3 family.</text>
</comment>
<sequence length="161" mass="18253">MASVIMLFGTLLSSFFVLKIRLVEKLVLPGNTFSIGLTNSVILVCTSISYMFAEKMYEKRKYSAYEIWLLITIISGYGFILGQLLLWSELTTAGIPLTRGQLSDMFYVISGVHGLHILCGQGLLLWVQLSKNNNGRRIHNVGLFWHFLTILWIIMFTTVLV</sequence>
<dbReference type="Gene3D" id="1.20.120.80">
    <property type="entry name" value="Cytochrome c oxidase, subunit III, four-helix bundle"/>
    <property type="match status" value="1"/>
</dbReference>
<proteinExistence type="inferred from homology"/>
<dbReference type="GO" id="GO:0005886">
    <property type="term" value="C:plasma membrane"/>
    <property type="evidence" value="ECO:0007669"/>
    <property type="project" value="UniProtKB-SubCell"/>
</dbReference>
<evidence type="ECO:0000256" key="5">
    <source>
        <dbReference type="ARBA" id="ARBA00022989"/>
    </source>
</evidence>
<evidence type="ECO:0000256" key="1">
    <source>
        <dbReference type="ARBA" id="ARBA00004651"/>
    </source>
</evidence>
<feature type="transmembrane region" description="Helical" evidence="7">
    <location>
        <begin position="65"/>
        <end position="86"/>
    </location>
</feature>
<reference evidence="9" key="1">
    <citation type="submission" date="2018-05" db="EMBL/GenBank/DDBJ databases">
        <authorList>
            <person name="Lanie J.A."/>
            <person name="Ng W.-L."/>
            <person name="Kazmierczak K.M."/>
            <person name="Andrzejewski T.M."/>
            <person name="Davidsen T.M."/>
            <person name="Wayne K.J."/>
            <person name="Tettelin H."/>
            <person name="Glass J.I."/>
            <person name="Rusch D."/>
            <person name="Podicherti R."/>
            <person name="Tsui H.-C.T."/>
            <person name="Winkler M.E."/>
        </authorList>
    </citation>
    <scope>NUCLEOTIDE SEQUENCE</scope>
</reference>
<keyword evidence="5 7" id="KW-1133">Transmembrane helix</keyword>
<dbReference type="InterPro" id="IPR024791">
    <property type="entry name" value="Cyt_c/ubiquinol_Oxase_su3"/>
</dbReference>
<dbReference type="PROSITE" id="PS50253">
    <property type="entry name" value="COX3"/>
    <property type="match status" value="1"/>
</dbReference>
<dbReference type="InterPro" id="IPR013833">
    <property type="entry name" value="Cyt_c_oxidase_su3_a-hlx"/>
</dbReference>
<evidence type="ECO:0000256" key="6">
    <source>
        <dbReference type="ARBA" id="ARBA00023136"/>
    </source>
</evidence>
<dbReference type="AlphaFoldDB" id="A0A381WCB3"/>
<evidence type="ECO:0000259" key="8">
    <source>
        <dbReference type="PROSITE" id="PS50253"/>
    </source>
</evidence>
<feature type="transmembrane region" description="Helical" evidence="7">
    <location>
        <begin position="33"/>
        <end position="53"/>
    </location>
</feature>
<evidence type="ECO:0000256" key="2">
    <source>
        <dbReference type="ARBA" id="ARBA00010581"/>
    </source>
</evidence>
<comment type="subcellular location">
    <subcellularLocation>
        <location evidence="1">Cell membrane</location>
        <topology evidence="1">Multi-pass membrane protein</topology>
    </subcellularLocation>
</comment>
<dbReference type="SUPFAM" id="SSF81452">
    <property type="entry name" value="Cytochrome c oxidase subunit III-like"/>
    <property type="match status" value="1"/>
</dbReference>
<dbReference type="PANTHER" id="PTHR11403">
    <property type="entry name" value="CYTOCHROME C OXIDASE SUBUNIT III"/>
    <property type="match status" value="1"/>
</dbReference>
<dbReference type="InterPro" id="IPR000298">
    <property type="entry name" value="Cyt_c_oxidase-like_su3"/>
</dbReference>
<evidence type="ECO:0000256" key="4">
    <source>
        <dbReference type="ARBA" id="ARBA00022692"/>
    </source>
</evidence>
<dbReference type="GO" id="GO:0004129">
    <property type="term" value="F:cytochrome-c oxidase activity"/>
    <property type="evidence" value="ECO:0007669"/>
    <property type="project" value="InterPro"/>
</dbReference>
<dbReference type="EMBL" id="UINC01011232">
    <property type="protein sequence ID" value="SVA49668.1"/>
    <property type="molecule type" value="Genomic_DNA"/>
</dbReference>
<feature type="domain" description="Heme-copper oxidase subunit III family profile" evidence="8">
    <location>
        <begin position="1"/>
        <end position="161"/>
    </location>
</feature>
<feature type="transmembrane region" description="Helical" evidence="7">
    <location>
        <begin position="106"/>
        <end position="129"/>
    </location>
</feature>
<dbReference type="PANTHER" id="PTHR11403:SF2">
    <property type="entry name" value="CYTOCHROME BO(3) UBIQUINOL OXIDASE SUBUNIT 3"/>
    <property type="match status" value="1"/>
</dbReference>
<evidence type="ECO:0000256" key="3">
    <source>
        <dbReference type="ARBA" id="ARBA00022475"/>
    </source>
</evidence>
<keyword evidence="6 7" id="KW-0472">Membrane</keyword>
<accession>A0A381WCB3</accession>
<organism evidence="9">
    <name type="scientific">marine metagenome</name>
    <dbReference type="NCBI Taxonomy" id="408172"/>
    <lineage>
        <taxon>unclassified sequences</taxon>
        <taxon>metagenomes</taxon>
        <taxon>ecological metagenomes</taxon>
    </lineage>
</organism>
<dbReference type="GO" id="GO:0019646">
    <property type="term" value="P:aerobic electron transport chain"/>
    <property type="evidence" value="ECO:0007669"/>
    <property type="project" value="InterPro"/>
</dbReference>
<keyword evidence="4 7" id="KW-0812">Transmembrane</keyword>
<gene>
    <name evidence="9" type="ORF">METZ01_LOCUS102522</name>
</gene>
<dbReference type="Pfam" id="PF00510">
    <property type="entry name" value="COX3"/>
    <property type="match status" value="1"/>
</dbReference>
<evidence type="ECO:0000256" key="7">
    <source>
        <dbReference type="SAM" id="Phobius"/>
    </source>
</evidence>